<comment type="caution">
    <text evidence="2">The sequence shown here is derived from an EMBL/GenBank/DDBJ whole genome shotgun (WGS) entry which is preliminary data.</text>
</comment>
<feature type="compositionally biased region" description="Basic and acidic residues" evidence="1">
    <location>
        <begin position="348"/>
        <end position="375"/>
    </location>
</feature>
<feature type="compositionally biased region" description="Basic residues" evidence="1">
    <location>
        <begin position="325"/>
        <end position="345"/>
    </location>
</feature>
<organism evidence="2 3">
    <name type="scientific">Dryococelus australis</name>
    <dbReference type="NCBI Taxonomy" id="614101"/>
    <lineage>
        <taxon>Eukaryota</taxon>
        <taxon>Metazoa</taxon>
        <taxon>Ecdysozoa</taxon>
        <taxon>Arthropoda</taxon>
        <taxon>Hexapoda</taxon>
        <taxon>Insecta</taxon>
        <taxon>Pterygota</taxon>
        <taxon>Neoptera</taxon>
        <taxon>Polyneoptera</taxon>
        <taxon>Phasmatodea</taxon>
        <taxon>Verophasmatodea</taxon>
        <taxon>Anareolatae</taxon>
        <taxon>Phasmatidae</taxon>
        <taxon>Eurycanthinae</taxon>
        <taxon>Dryococelus</taxon>
    </lineage>
</organism>
<feature type="compositionally biased region" description="Basic residues" evidence="1">
    <location>
        <begin position="299"/>
        <end position="308"/>
    </location>
</feature>
<feature type="region of interest" description="Disordered" evidence="1">
    <location>
        <begin position="299"/>
        <end position="375"/>
    </location>
</feature>
<keyword evidence="3" id="KW-1185">Reference proteome</keyword>
<evidence type="ECO:0000313" key="3">
    <source>
        <dbReference type="Proteomes" id="UP001159363"/>
    </source>
</evidence>
<name>A0ABQ9HXV9_9NEOP</name>
<sequence>MRVGIPDVWVSRLAQLLARSPPTKANRVQTMDFRKWESSRTVPLVGGFSRGSPIFPAPSFRPRPYIHFNHLVGSQDLAVKSRPNLFSHSPDWNATHNQTHDKGFNISEILISSSVDPVGDGMARVVYHSGEGSCTHGGDSGSIGSIGQSSMSAIGQSSMGGVGRDGGSHYWGGERGAGGGVSHSDAPPAAVLGSLQLGQVGGTGCHHLRCVGDGSRSHRQDSGANGQSIAGHAVAGTVSHVVGLHHLAVRSQVAVAADLVAEGVLRHRHTVSCGYSWGRARAGQHSKWYIPAQHCGSGRARRVRRRPGPARPGHDTGFGYPRLRREQRRRRRWEHGRPGPGRRWRSSPGDRHIPGPVRTPEDRGWSMREELQCRG</sequence>
<dbReference type="EMBL" id="JARBHB010000003">
    <property type="protein sequence ID" value="KAJ8889213.1"/>
    <property type="molecule type" value="Genomic_DNA"/>
</dbReference>
<proteinExistence type="predicted"/>
<dbReference type="Proteomes" id="UP001159363">
    <property type="component" value="Chromosome 3"/>
</dbReference>
<reference evidence="2 3" key="1">
    <citation type="submission" date="2023-02" db="EMBL/GenBank/DDBJ databases">
        <title>LHISI_Scaffold_Assembly.</title>
        <authorList>
            <person name="Stuart O.P."/>
            <person name="Cleave R."/>
            <person name="Magrath M.J.L."/>
            <person name="Mikheyev A.S."/>
        </authorList>
    </citation>
    <scope>NUCLEOTIDE SEQUENCE [LARGE SCALE GENOMIC DNA]</scope>
    <source>
        <strain evidence="2">Daus_M_001</strain>
        <tissue evidence="2">Leg muscle</tissue>
    </source>
</reference>
<accession>A0ABQ9HXV9</accession>
<evidence type="ECO:0000256" key="1">
    <source>
        <dbReference type="SAM" id="MobiDB-lite"/>
    </source>
</evidence>
<protein>
    <submittedName>
        <fullName evidence="2">Uncharacterized protein</fullName>
    </submittedName>
</protein>
<gene>
    <name evidence="2" type="ORF">PR048_008711</name>
</gene>
<evidence type="ECO:0000313" key="2">
    <source>
        <dbReference type="EMBL" id="KAJ8889213.1"/>
    </source>
</evidence>